<evidence type="ECO:0000256" key="1">
    <source>
        <dbReference type="SAM" id="MobiDB-lite"/>
    </source>
</evidence>
<feature type="compositionally biased region" description="Acidic residues" evidence="1">
    <location>
        <begin position="164"/>
        <end position="177"/>
    </location>
</feature>
<feature type="compositionally biased region" description="Acidic residues" evidence="1">
    <location>
        <begin position="573"/>
        <end position="599"/>
    </location>
</feature>
<feature type="region of interest" description="Disordered" evidence="1">
    <location>
        <begin position="565"/>
        <end position="601"/>
    </location>
</feature>
<dbReference type="EMBL" id="JAVFWL010000001">
    <property type="protein sequence ID" value="KAK6728059.1"/>
    <property type="molecule type" value="Genomic_DNA"/>
</dbReference>
<feature type="compositionally biased region" description="Acidic residues" evidence="1">
    <location>
        <begin position="531"/>
        <end position="541"/>
    </location>
</feature>
<feature type="compositionally biased region" description="Acidic residues" evidence="1">
    <location>
        <begin position="196"/>
        <end position="215"/>
    </location>
</feature>
<evidence type="ECO:0000313" key="2">
    <source>
        <dbReference type="EMBL" id="KAK6728059.1"/>
    </source>
</evidence>
<feature type="region of interest" description="Disordered" evidence="1">
    <location>
        <begin position="658"/>
        <end position="678"/>
    </location>
</feature>
<evidence type="ECO:0008006" key="4">
    <source>
        <dbReference type="Google" id="ProtNLM"/>
    </source>
</evidence>
<feature type="region of interest" description="Disordered" evidence="1">
    <location>
        <begin position="402"/>
        <end position="542"/>
    </location>
</feature>
<dbReference type="Proteomes" id="UP001303046">
    <property type="component" value="Unassembled WGS sequence"/>
</dbReference>
<comment type="caution">
    <text evidence="2">The sequence shown here is derived from an EMBL/GenBank/DDBJ whole genome shotgun (WGS) entry which is preliminary data.</text>
</comment>
<reference evidence="2 3" key="1">
    <citation type="submission" date="2023-08" db="EMBL/GenBank/DDBJ databases">
        <title>A Necator americanus chromosomal reference genome.</title>
        <authorList>
            <person name="Ilik V."/>
            <person name="Petrzelkova K.J."/>
            <person name="Pardy F."/>
            <person name="Fuh T."/>
            <person name="Niatou-Singa F.S."/>
            <person name="Gouil Q."/>
            <person name="Baker L."/>
            <person name="Ritchie M.E."/>
            <person name="Jex A.R."/>
            <person name="Gazzola D."/>
            <person name="Li H."/>
            <person name="Toshio Fujiwara R."/>
            <person name="Zhan B."/>
            <person name="Aroian R.V."/>
            <person name="Pafco B."/>
            <person name="Schwarz E.M."/>
        </authorList>
    </citation>
    <scope>NUCLEOTIDE SEQUENCE [LARGE SCALE GENOMIC DNA]</scope>
    <source>
        <strain evidence="2 3">Aroian</strain>
        <tissue evidence="2">Whole animal</tissue>
    </source>
</reference>
<feature type="region of interest" description="Disordered" evidence="1">
    <location>
        <begin position="1"/>
        <end position="57"/>
    </location>
</feature>
<organism evidence="2 3">
    <name type="scientific">Necator americanus</name>
    <name type="common">Human hookworm</name>
    <dbReference type="NCBI Taxonomy" id="51031"/>
    <lineage>
        <taxon>Eukaryota</taxon>
        <taxon>Metazoa</taxon>
        <taxon>Ecdysozoa</taxon>
        <taxon>Nematoda</taxon>
        <taxon>Chromadorea</taxon>
        <taxon>Rhabditida</taxon>
        <taxon>Rhabditina</taxon>
        <taxon>Rhabditomorpha</taxon>
        <taxon>Strongyloidea</taxon>
        <taxon>Ancylostomatidae</taxon>
        <taxon>Bunostominae</taxon>
        <taxon>Necator</taxon>
    </lineage>
</organism>
<gene>
    <name evidence="2" type="primary">Necator_chrI.g1739</name>
    <name evidence="2" type="ORF">RB195_005613</name>
</gene>
<proteinExistence type="predicted"/>
<feature type="compositionally biased region" description="Acidic residues" evidence="1">
    <location>
        <begin position="480"/>
        <end position="514"/>
    </location>
</feature>
<feature type="region of interest" description="Disordered" evidence="1">
    <location>
        <begin position="759"/>
        <end position="780"/>
    </location>
</feature>
<feature type="compositionally biased region" description="Basic and acidic residues" evidence="1">
    <location>
        <begin position="236"/>
        <end position="246"/>
    </location>
</feature>
<feature type="compositionally biased region" description="Acidic residues" evidence="1">
    <location>
        <begin position="658"/>
        <end position="672"/>
    </location>
</feature>
<sequence>MEVECDGSAHDDTADSQASQTSTNSTSSLAIQFSAEDLQENNSDVLPPACTETVRNEGKARRLNRRLALANLQLPKLTAKQSCVVDLCTEEDRAEEIAWLKKRFPGIKTDAAKSEQKAKSCKGQSSSRNLPPSVASQKILKQALEKKLAERRRIGLAKRKELYMEDNEDLLDEEEEEPGTKKSLKEEKRVRKPLCSDEDSEEDEDYNGDDEEEEKGESKSDSSASGTEDGEEEGKGEETFDKRPDGIGEDLPESVDLFDGASTAGSSIKDSDKLHQGDNGTNKVHHDVEVNPTSGTILHPVESLNLMLDEDFDSQSTPNMTQPTFPNSLSQWFGDKLSQEKSSQEVPASLEAPEFVNIGTFGDMDPFKDSCEDDMLMLCSGRFDTQNLTKPTVEPLGEVVRSSSSPEDEEVVHATQKRKRKVIVSDDEDDAHPPASAEELDGIFEENIADKKTHEEDLSMERPNVQEDFTILRRTIVNSDSEESDKEEEQEQQDGLYGEEEEGEKEEEEEELDEVAQGKVNDEEDGRNYIEEEADDSDEELAVIRRLEKNEFHRKANRENWFDDEASLSGDDVGSDIDDDRDVANEYEAEEGDADDVPDSEAIRRQNHRLLLKQENDREHLELIKLQDRLLADGDLAGTETNRTFRLKLREDVTIIEGEDAQTEEAEEEEGETSSQAHARRVSAIKWLMEHEEEYRKICNEKEEDDIFDIAARSVQISSELTVNVVPKAPRTLLGQAGLANAIKELPGASCAKQLYVNNAPTAQKRPPSPPAFQPPKKSRSSVIMHFTSFLLR</sequence>
<feature type="compositionally biased region" description="Basic and acidic residues" evidence="1">
    <location>
        <begin position="448"/>
        <end position="460"/>
    </location>
</feature>
<name>A0ABR1BNQ3_NECAM</name>
<protein>
    <recommendedName>
        <fullName evidence="4">Claspin</fullName>
    </recommendedName>
</protein>
<feature type="region of interest" description="Disordered" evidence="1">
    <location>
        <begin position="109"/>
        <end position="137"/>
    </location>
</feature>
<accession>A0ABR1BNQ3</accession>
<evidence type="ECO:0000313" key="3">
    <source>
        <dbReference type="Proteomes" id="UP001303046"/>
    </source>
</evidence>
<feature type="compositionally biased region" description="Low complexity" evidence="1">
    <location>
        <begin position="15"/>
        <end position="28"/>
    </location>
</feature>
<feature type="compositionally biased region" description="Basic and acidic residues" evidence="1">
    <location>
        <begin position="178"/>
        <end position="189"/>
    </location>
</feature>
<feature type="region of interest" description="Disordered" evidence="1">
    <location>
        <begin position="157"/>
        <end position="295"/>
    </location>
</feature>
<feature type="compositionally biased region" description="Polar residues" evidence="1">
    <location>
        <begin position="122"/>
        <end position="136"/>
    </location>
</feature>
<keyword evidence="3" id="KW-1185">Reference proteome</keyword>